<dbReference type="Gene3D" id="3.40.50.300">
    <property type="entry name" value="P-loop containing nucleotide triphosphate hydrolases"/>
    <property type="match status" value="1"/>
</dbReference>
<comment type="function">
    <text evidence="11">Plays a role in repairing double-strand DNA breaks, probably involving stabilizing or processing branched DNA or blocked replication forks.</text>
</comment>
<dbReference type="Gene3D" id="3.30.230.10">
    <property type="match status" value="1"/>
</dbReference>
<feature type="short sequence motif" description="RadA KNRFG motif" evidence="11">
    <location>
        <begin position="247"/>
        <end position="251"/>
    </location>
</feature>
<evidence type="ECO:0000256" key="11">
    <source>
        <dbReference type="HAMAP-Rule" id="MF_01498"/>
    </source>
</evidence>
<comment type="caution">
    <text evidence="15">The sequence shown here is derived from an EMBL/GenBank/DDBJ whole genome shotgun (WGS) entry which is preliminary data.</text>
</comment>
<dbReference type="GO" id="GO:0000725">
    <property type="term" value="P:recombinational repair"/>
    <property type="evidence" value="ECO:0007669"/>
    <property type="project" value="UniProtKB-UniRule"/>
</dbReference>
<dbReference type="EMBL" id="VUNH01000003">
    <property type="protein sequence ID" value="MST55177.1"/>
    <property type="molecule type" value="Genomic_DNA"/>
</dbReference>
<keyword evidence="3 11" id="KW-0227">DNA damage</keyword>
<keyword evidence="7 11" id="KW-0067">ATP-binding</keyword>
<evidence type="ECO:0000256" key="6">
    <source>
        <dbReference type="ARBA" id="ARBA00022833"/>
    </source>
</evidence>
<dbReference type="InterPro" id="IPR027417">
    <property type="entry name" value="P-loop_NTPase"/>
</dbReference>
<dbReference type="PANTHER" id="PTHR32472:SF10">
    <property type="entry name" value="DNA REPAIR PROTEIN RADA-LIKE PROTEIN"/>
    <property type="match status" value="1"/>
</dbReference>
<keyword evidence="2 11" id="KW-0547">Nucleotide-binding</keyword>
<dbReference type="RefSeq" id="WP_154528282.1">
    <property type="nucleotide sequence ID" value="NZ_JAXDZJ010000023.1"/>
</dbReference>
<keyword evidence="1 11" id="KW-0479">Metal-binding</keyword>
<evidence type="ECO:0000256" key="13">
    <source>
        <dbReference type="RuleBase" id="RU003555"/>
    </source>
</evidence>
<dbReference type="InterPro" id="IPR020588">
    <property type="entry name" value="RecA_ATP-bd"/>
</dbReference>
<dbReference type="GO" id="GO:0008270">
    <property type="term" value="F:zinc ion binding"/>
    <property type="evidence" value="ECO:0007669"/>
    <property type="project" value="UniProtKB-KW"/>
</dbReference>
<keyword evidence="9 11" id="KW-0238">DNA-binding</keyword>
<sequence length="451" mass="47768">MAKKDGKRYSCIECGYVSLVPSGKCPRCGAWGTLEEEIPVAPSMAAAGTAKILTPVDISTLEPPRRLASGFGELDRVLGGGWVPGGVVLLGGQPGIGKSTLLLQVCGHISSTGRRVLYISGEESPSQLGLRAKRLKILHDGLDVCCHTVIDDALALAKDHSLIVVDSVQAMRTSQAEGWPGTPTQVRATAQVCVNYAKEHGIPMVLVGHITKEGRIAGPMLLEHMVDAVVMFADDNSSVYRTLRASKNRYGGTDEMGIFEMRSDGLAEVPDPSYLYWNRSDGAVSGVVMTVIMEGSRPLVAEIQTLASESSFAYPKRAGIGLGANKIGMLLAVLQSRCALPSLRDDIYCNVAGGLEIHDPGADLALAASMASALTGRNVLSECCLIGEVGLAGEVRPVSGLAQRLREAARLGFKRAVVSSREEKPRLDAEIELIRVLSVGEALARASVVEP</sequence>
<keyword evidence="8 11" id="KW-0346">Stress response</keyword>
<dbReference type="HAMAP" id="MF_01498">
    <property type="entry name" value="RadA_bact"/>
    <property type="match status" value="1"/>
</dbReference>
<comment type="domain">
    <text evidence="11">The middle region has homology to RecA with ATPase motifs including the RadA KNRFG motif, while the C-terminus is homologous to Lon protease.</text>
</comment>
<dbReference type="NCBIfam" id="TIGR00416">
    <property type="entry name" value="sms"/>
    <property type="match status" value="1"/>
</dbReference>
<dbReference type="GO" id="GO:0005524">
    <property type="term" value="F:ATP binding"/>
    <property type="evidence" value="ECO:0007669"/>
    <property type="project" value="UniProtKB-UniRule"/>
</dbReference>
<evidence type="ECO:0000256" key="7">
    <source>
        <dbReference type="ARBA" id="ARBA00022840"/>
    </source>
</evidence>
<organism evidence="15 16">
    <name type="scientific">Pyramidobacter porci</name>
    <dbReference type="NCBI Taxonomy" id="2605789"/>
    <lineage>
        <taxon>Bacteria</taxon>
        <taxon>Thermotogati</taxon>
        <taxon>Synergistota</taxon>
        <taxon>Synergistia</taxon>
        <taxon>Synergistales</taxon>
        <taxon>Dethiosulfovibrionaceae</taxon>
        <taxon>Pyramidobacter</taxon>
    </lineage>
</organism>
<keyword evidence="6 13" id="KW-0862">Zinc</keyword>
<evidence type="ECO:0000256" key="5">
    <source>
        <dbReference type="ARBA" id="ARBA00022801"/>
    </source>
</evidence>
<dbReference type="InterPro" id="IPR003593">
    <property type="entry name" value="AAA+_ATPase"/>
</dbReference>
<dbReference type="InterPro" id="IPR041166">
    <property type="entry name" value="Rubredoxin_2"/>
</dbReference>
<gene>
    <name evidence="11 15" type="primary">radA</name>
    <name evidence="15" type="ORF">FYJ74_03860</name>
</gene>
<keyword evidence="4 13" id="KW-0863">Zinc-finger</keyword>
<feature type="region of interest" description="Lon-protease-like" evidence="11">
    <location>
        <begin position="346"/>
        <end position="451"/>
    </location>
</feature>
<proteinExistence type="inferred from homology"/>
<evidence type="ECO:0000259" key="14">
    <source>
        <dbReference type="PROSITE" id="PS50162"/>
    </source>
</evidence>
<dbReference type="Pfam" id="PF13481">
    <property type="entry name" value="AAA_25"/>
    <property type="match status" value="1"/>
</dbReference>
<dbReference type="PRINTS" id="PR01874">
    <property type="entry name" value="DNAREPAIRADA"/>
</dbReference>
<feature type="domain" description="RecA family profile 1" evidence="14">
    <location>
        <begin position="63"/>
        <end position="210"/>
    </location>
</feature>
<dbReference type="GO" id="GO:0003684">
    <property type="term" value="F:damaged DNA binding"/>
    <property type="evidence" value="ECO:0007669"/>
    <property type="project" value="InterPro"/>
</dbReference>
<evidence type="ECO:0000313" key="15">
    <source>
        <dbReference type="EMBL" id="MST55177.1"/>
    </source>
</evidence>
<evidence type="ECO:0000313" key="16">
    <source>
        <dbReference type="Proteomes" id="UP000473699"/>
    </source>
</evidence>
<keyword evidence="10 11" id="KW-0234">DNA repair</keyword>
<dbReference type="GO" id="GO:0005829">
    <property type="term" value="C:cytosol"/>
    <property type="evidence" value="ECO:0007669"/>
    <property type="project" value="TreeGrafter"/>
</dbReference>
<evidence type="ECO:0000256" key="2">
    <source>
        <dbReference type="ARBA" id="ARBA00022741"/>
    </source>
</evidence>
<evidence type="ECO:0000256" key="3">
    <source>
        <dbReference type="ARBA" id="ARBA00022763"/>
    </source>
</evidence>
<dbReference type="AlphaFoldDB" id="A0A6L5YCA1"/>
<dbReference type="GO" id="GO:0004252">
    <property type="term" value="F:serine-type endopeptidase activity"/>
    <property type="evidence" value="ECO:0007669"/>
    <property type="project" value="InterPro"/>
</dbReference>
<dbReference type="SUPFAM" id="SSF54211">
    <property type="entry name" value="Ribosomal protein S5 domain 2-like"/>
    <property type="match status" value="1"/>
</dbReference>
<dbReference type="SMART" id="SM00382">
    <property type="entry name" value="AAA"/>
    <property type="match status" value="1"/>
</dbReference>
<dbReference type="InterPro" id="IPR014721">
    <property type="entry name" value="Ribsml_uS5_D2-typ_fold_subgr"/>
</dbReference>
<protein>
    <recommendedName>
        <fullName evidence="11 12">DNA repair protein RadA</fullName>
    </recommendedName>
</protein>
<evidence type="ECO:0000256" key="4">
    <source>
        <dbReference type="ARBA" id="ARBA00022771"/>
    </source>
</evidence>
<dbReference type="PROSITE" id="PS50162">
    <property type="entry name" value="RECA_2"/>
    <property type="match status" value="1"/>
</dbReference>
<dbReference type="SUPFAM" id="SSF52540">
    <property type="entry name" value="P-loop containing nucleoside triphosphate hydrolases"/>
    <property type="match status" value="1"/>
</dbReference>
<reference evidence="15 16" key="1">
    <citation type="submission" date="2019-08" db="EMBL/GenBank/DDBJ databases">
        <title>In-depth cultivation of the pig gut microbiome towards novel bacterial diversity and tailored functional studies.</title>
        <authorList>
            <person name="Wylensek D."/>
            <person name="Hitch T.C.A."/>
            <person name="Clavel T."/>
        </authorList>
    </citation>
    <scope>NUCLEOTIDE SEQUENCE [LARGE SCALE GENOMIC DNA]</scope>
    <source>
        <strain evidence="15 16">SM-530-WT-4B</strain>
    </source>
</reference>
<accession>A0A6L5YCA1</accession>
<dbReference type="InterPro" id="IPR020568">
    <property type="entry name" value="Ribosomal_Su5_D2-typ_SF"/>
</dbReference>
<keyword evidence="16" id="KW-1185">Reference proteome</keyword>
<dbReference type="InterPro" id="IPR008269">
    <property type="entry name" value="Lon_proteolytic"/>
</dbReference>
<evidence type="ECO:0000256" key="8">
    <source>
        <dbReference type="ARBA" id="ARBA00023016"/>
    </source>
</evidence>
<dbReference type="InterPro" id="IPR004504">
    <property type="entry name" value="DNA_repair_RadA"/>
</dbReference>
<keyword evidence="5" id="KW-0378">Hydrolase</keyword>
<dbReference type="GO" id="GO:0004176">
    <property type="term" value="F:ATP-dependent peptidase activity"/>
    <property type="evidence" value="ECO:0007669"/>
    <property type="project" value="InterPro"/>
</dbReference>
<dbReference type="GO" id="GO:0140664">
    <property type="term" value="F:ATP-dependent DNA damage sensor activity"/>
    <property type="evidence" value="ECO:0007669"/>
    <property type="project" value="InterPro"/>
</dbReference>
<evidence type="ECO:0000256" key="10">
    <source>
        <dbReference type="ARBA" id="ARBA00023204"/>
    </source>
</evidence>
<evidence type="ECO:0000256" key="12">
    <source>
        <dbReference type="NCBIfam" id="TIGR00416"/>
    </source>
</evidence>
<evidence type="ECO:0000256" key="1">
    <source>
        <dbReference type="ARBA" id="ARBA00022723"/>
    </source>
</evidence>
<feature type="binding site" evidence="11">
    <location>
        <begin position="92"/>
        <end position="99"/>
    </location>
    <ligand>
        <name>ATP</name>
        <dbReference type="ChEBI" id="CHEBI:30616"/>
    </ligand>
</feature>
<comment type="similarity">
    <text evidence="11 13">Belongs to the RecA family. RadA subfamily.</text>
</comment>
<dbReference type="Proteomes" id="UP000473699">
    <property type="component" value="Unassembled WGS sequence"/>
</dbReference>
<name>A0A6L5YCA1_9BACT</name>
<comment type="function">
    <text evidence="13">DNA-dependent ATPase involved in processing of recombination intermediates, plays a role in repairing DNA breaks. Stimulates the branch migration of RecA-mediated strand transfer reactions, allowing the 3' invading strand to extend heteroduplex DNA faster. Binds ssDNA in the presence of ADP but not other nucleotides, has ATPase activity that is stimulated by ssDNA and various branched DNA structures, but inhibited by SSB. Does not have RecA's homology-searching function.</text>
</comment>
<dbReference type="PANTHER" id="PTHR32472">
    <property type="entry name" value="DNA REPAIR PROTEIN RADA"/>
    <property type="match status" value="1"/>
</dbReference>
<dbReference type="Pfam" id="PF05362">
    <property type="entry name" value="Lon_C"/>
    <property type="match status" value="1"/>
</dbReference>
<dbReference type="GO" id="GO:0006508">
    <property type="term" value="P:proteolysis"/>
    <property type="evidence" value="ECO:0007669"/>
    <property type="project" value="InterPro"/>
</dbReference>
<evidence type="ECO:0000256" key="9">
    <source>
        <dbReference type="ARBA" id="ARBA00023125"/>
    </source>
</evidence>
<dbReference type="Pfam" id="PF18073">
    <property type="entry name" value="Zn_ribbon_LapB"/>
    <property type="match status" value="1"/>
</dbReference>